<comment type="similarity">
    <text evidence="1">Belongs to the phosphate acetyltransferase and butyryltransferase family.</text>
</comment>
<keyword evidence="2 5" id="KW-0808">Transferase</keyword>
<dbReference type="PIRSF" id="PIRSF000428">
    <property type="entry name" value="P_Ac_trans"/>
    <property type="match status" value="1"/>
</dbReference>
<dbReference type="GO" id="GO:0016746">
    <property type="term" value="F:acyltransferase activity"/>
    <property type="evidence" value="ECO:0007669"/>
    <property type="project" value="UniProtKB-KW"/>
</dbReference>
<feature type="domain" description="Phosphate acetyl/butaryl transferase" evidence="4">
    <location>
        <begin position="75"/>
        <end position="296"/>
    </location>
</feature>
<dbReference type="PANTHER" id="PTHR43356:SF2">
    <property type="entry name" value="PHOSPHATE ACETYLTRANSFERASE"/>
    <property type="match status" value="1"/>
</dbReference>
<dbReference type="InterPro" id="IPR012147">
    <property type="entry name" value="P_Ac_Bu_trans"/>
</dbReference>
<evidence type="ECO:0000259" key="4">
    <source>
        <dbReference type="Pfam" id="PF01515"/>
    </source>
</evidence>
<dbReference type="InterPro" id="IPR050500">
    <property type="entry name" value="Phos_Acetyltrans/Butyryltrans"/>
</dbReference>
<protein>
    <submittedName>
        <fullName evidence="5">Phosphate butyryltransferase</fullName>
    </submittedName>
</protein>
<evidence type="ECO:0000256" key="3">
    <source>
        <dbReference type="ARBA" id="ARBA00023315"/>
    </source>
</evidence>
<dbReference type="OrthoDB" id="9774179at2"/>
<dbReference type="Pfam" id="PF01515">
    <property type="entry name" value="PTA_PTB"/>
    <property type="match status" value="1"/>
</dbReference>
<dbReference type="NCBIfam" id="NF006045">
    <property type="entry name" value="PRK08190.1"/>
    <property type="match status" value="1"/>
</dbReference>
<dbReference type="SUPFAM" id="SSF53659">
    <property type="entry name" value="Isocitrate/Isopropylmalate dehydrogenase-like"/>
    <property type="match status" value="1"/>
</dbReference>
<dbReference type="PANTHER" id="PTHR43356">
    <property type="entry name" value="PHOSPHATE ACETYLTRANSFERASE"/>
    <property type="match status" value="1"/>
</dbReference>
<gene>
    <name evidence="5" type="ORF">DW099_18545</name>
</gene>
<comment type="caution">
    <text evidence="5">The sequence shown here is derived from an EMBL/GenBank/DDBJ whole genome shotgun (WGS) entry which is preliminary data.</text>
</comment>
<evidence type="ECO:0000313" key="5">
    <source>
        <dbReference type="EMBL" id="RHJ83723.1"/>
    </source>
</evidence>
<organism evidence="5 6">
    <name type="scientific">Emergencia timonensis</name>
    <dbReference type="NCBI Taxonomy" id="1776384"/>
    <lineage>
        <taxon>Bacteria</taxon>
        <taxon>Bacillati</taxon>
        <taxon>Bacillota</taxon>
        <taxon>Clostridia</taxon>
        <taxon>Peptostreptococcales</taxon>
        <taxon>Anaerovoracaceae</taxon>
        <taxon>Emergencia</taxon>
    </lineage>
</organism>
<dbReference type="Proteomes" id="UP000284841">
    <property type="component" value="Unassembled WGS sequence"/>
</dbReference>
<proteinExistence type="inferred from homology"/>
<dbReference type="Gene3D" id="3.40.718.10">
    <property type="entry name" value="Isopropylmalate Dehydrogenase"/>
    <property type="match status" value="1"/>
</dbReference>
<keyword evidence="6" id="KW-1185">Reference proteome</keyword>
<keyword evidence="3" id="KW-0012">Acyltransferase</keyword>
<dbReference type="STRING" id="1776384.GCA_900086585_01202"/>
<accession>A0A415DUE8</accession>
<dbReference type="InterPro" id="IPR002505">
    <property type="entry name" value="PTA_PTB"/>
</dbReference>
<reference evidence="5 6" key="1">
    <citation type="submission" date="2018-08" db="EMBL/GenBank/DDBJ databases">
        <title>A genome reference for cultivated species of the human gut microbiota.</title>
        <authorList>
            <person name="Zou Y."/>
            <person name="Xue W."/>
            <person name="Luo G."/>
        </authorList>
    </citation>
    <scope>NUCLEOTIDE SEQUENCE [LARGE SCALE GENOMIC DNA]</scope>
    <source>
        <strain evidence="5 6">AM07-24</strain>
    </source>
</reference>
<name>A0A415DUE8_9FIRM</name>
<evidence type="ECO:0000313" key="6">
    <source>
        <dbReference type="Proteomes" id="UP000284841"/>
    </source>
</evidence>
<evidence type="ECO:0000256" key="2">
    <source>
        <dbReference type="ARBA" id="ARBA00022679"/>
    </source>
</evidence>
<dbReference type="GeneID" id="83003585"/>
<evidence type="ECO:0000256" key="1">
    <source>
        <dbReference type="ARBA" id="ARBA00005656"/>
    </source>
</evidence>
<dbReference type="AlphaFoldDB" id="A0A415DUE8"/>
<dbReference type="RefSeq" id="WP_067535125.1">
    <property type="nucleotide sequence ID" value="NZ_AP025567.1"/>
</dbReference>
<sequence length="303" mass="32767">MVFRNFEELEGSFHASSKKTVVVAAAQDKSALTAVNACRKDGLIDAILVGDEALIREEIKHFHGEMDDAPIVHAETLEEAAKKACLCVRDGQADFILKGKIDTGILLKAAVAEENGLRTGKLMSHLAFLKIPNYHKIIVLTDSGMVLYPTLEQKREIIENAVENLRNMGYDEPKVGILAAVEKVNPKQPETVDAAELTEMYRRGEIKDCIVEGPLSYDILMSRESAHKKGFDSELVGNADILVVPNMPCGNILGKALLFSAEADMAGLIVGAKAPIALTSRGATEKEKRQSLLLAAACAKGAK</sequence>
<dbReference type="EMBL" id="QRMS01000008">
    <property type="protein sequence ID" value="RHJ83723.1"/>
    <property type="molecule type" value="Genomic_DNA"/>
</dbReference>